<protein>
    <submittedName>
        <fullName evidence="1">Uncharacterized protein</fullName>
    </submittedName>
</protein>
<comment type="caution">
    <text evidence="1">The sequence shown here is derived from an EMBL/GenBank/DDBJ whole genome shotgun (WGS) entry which is preliminary data.</text>
</comment>
<reference evidence="1 2" key="1">
    <citation type="journal article" date="2019" name="G3 (Bethesda)">
        <title>Sequencing of a Wild Apple (Malus baccata) Genome Unravels the Differences Between Cultivated and Wild Apple Species Regarding Disease Resistance and Cold Tolerance.</title>
        <authorList>
            <person name="Chen X."/>
        </authorList>
    </citation>
    <scope>NUCLEOTIDE SEQUENCE [LARGE SCALE GENOMIC DNA]</scope>
    <source>
        <strain evidence="2">cv. Shandingzi</strain>
        <tissue evidence="1">Leaves</tissue>
    </source>
</reference>
<dbReference type="STRING" id="106549.A0A540MCU8"/>
<proteinExistence type="predicted"/>
<keyword evidence="2" id="KW-1185">Reference proteome</keyword>
<evidence type="ECO:0000313" key="2">
    <source>
        <dbReference type="Proteomes" id="UP000315295"/>
    </source>
</evidence>
<dbReference type="Proteomes" id="UP000315295">
    <property type="component" value="Unassembled WGS sequence"/>
</dbReference>
<name>A0A540MCU8_MALBA</name>
<sequence length="72" mass="8343">MDCRMERMKSNYRKAAMETRKQHIQVDLGNLMAFDSHHSFPSIPFSKEELVKDCITKGTELASPARAPLKRY</sequence>
<dbReference type="AlphaFoldDB" id="A0A540MCU8"/>
<organism evidence="1 2">
    <name type="scientific">Malus baccata</name>
    <name type="common">Siberian crab apple</name>
    <name type="synonym">Pyrus baccata</name>
    <dbReference type="NCBI Taxonomy" id="106549"/>
    <lineage>
        <taxon>Eukaryota</taxon>
        <taxon>Viridiplantae</taxon>
        <taxon>Streptophyta</taxon>
        <taxon>Embryophyta</taxon>
        <taxon>Tracheophyta</taxon>
        <taxon>Spermatophyta</taxon>
        <taxon>Magnoliopsida</taxon>
        <taxon>eudicotyledons</taxon>
        <taxon>Gunneridae</taxon>
        <taxon>Pentapetalae</taxon>
        <taxon>rosids</taxon>
        <taxon>fabids</taxon>
        <taxon>Rosales</taxon>
        <taxon>Rosaceae</taxon>
        <taxon>Amygdaloideae</taxon>
        <taxon>Maleae</taxon>
        <taxon>Malus</taxon>
    </lineage>
</organism>
<gene>
    <name evidence="1" type="ORF">C1H46_017823</name>
</gene>
<accession>A0A540MCU8</accession>
<evidence type="ECO:0000313" key="1">
    <source>
        <dbReference type="EMBL" id="TQD96573.1"/>
    </source>
</evidence>
<dbReference type="EMBL" id="VIEB01000290">
    <property type="protein sequence ID" value="TQD96573.1"/>
    <property type="molecule type" value="Genomic_DNA"/>
</dbReference>